<dbReference type="BioCyc" id="PSP1104324:GJSN-1531-MONOMER"/>
<name>G7VFH2_9CREN</name>
<organism evidence="1 2">
    <name type="scientific">Pyrobaculum ferrireducens</name>
    <dbReference type="NCBI Taxonomy" id="1104324"/>
    <lineage>
        <taxon>Archaea</taxon>
        <taxon>Thermoproteota</taxon>
        <taxon>Thermoprotei</taxon>
        <taxon>Thermoproteales</taxon>
        <taxon>Thermoproteaceae</taxon>
        <taxon>Pyrobaculum</taxon>
    </lineage>
</organism>
<dbReference type="EMBL" id="CP003098">
    <property type="protein sequence ID" value="AET32978.1"/>
    <property type="molecule type" value="Genomic_DNA"/>
</dbReference>
<dbReference type="KEGG" id="pyr:P186_1559"/>
<evidence type="ECO:0000313" key="1">
    <source>
        <dbReference type="EMBL" id="AET32978.1"/>
    </source>
</evidence>
<dbReference type="Proteomes" id="UP000005867">
    <property type="component" value="Chromosome"/>
</dbReference>
<protein>
    <submittedName>
        <fullName evidence="1">Uncharacterized protein</fullName>
    </submittedName>
</protein>
<proteinExistence type="predicted"/>
<accession>G7VFH2</accession>
<keyword evidence="2" id="KW-1185">Reference proteome</keyword>
<gene>
    <name evidence="1" type="ORF">P186_1559</name>
</gene>
<sequence length="132" mass="14518">MDMGIRSVALFKVGRDYGVTFLDLKLAGLKEAGEKAGRLSGELESIERELVGVVPRLEEMYALDVAMEDAAGRRYAARLYAHGGVIHYVVLISPKNTVRSLAKRLSAQGWKMLVLIEKKGVKRSAPSETDVQ</sequence>
<dbReference type="AlphaFoldDB" id="G7VFH2"/>
<dbReference type="HOGENOM" id="CLU_1943931_0_0_2"/>
<reference evidence="1 2" key="1">
    <citation type="journal article" date="2012" name="J. Bacteriol.">
        <title>Complete genome sequence of strain 1860, a crenarchaeon of the genus pyrobaculum able to grow with various electron acceptors.</title>
        <authorList>
            <person name="Mardanov A.V."/>
            <person name="Gumerov V.M."/>
            <person name="Slobodkina G.B."/>
            <person name="Beletsky A.V."/>
            <person name="Bonch-Osmolovskaya E.A."/>
            <person name="Ravin N.V."/>
            <person name="Skryabin K.G."/>
        </authorList>
    </citation>
    <scope>NUCLEOTIDE SEQUENCE [LARGE SCALE GENOMIC DNA]</scope>
    <source>
        <strain evidence="1 2">1860</strain>
    </source>
</reference>
<dbReference type="STRING" id="1104324.P186_1559"/>
<dbReference type="eggNOG" id="arCOG05650">
    <property type="taxonomic scope" value="Archaea"/>
</dbReference>
<evidence type="ECO:0000313" key="2">
    <source>
        <dbReference type="Proteomes" id="UP000005867"/>
    </source>
</evidence>